<organism evidence="7 8">
    <name type="scientific">Candidatus Jidaibacter acanthamoebae</name>
    <dbReference type="NCBI Taxonomy" id="86105"/>
    <lineage>
        <taxon>Bacteria</taxon>
        <taxon>Pseudomonadati</taxon>
        <taxon>Pseudomonadota</taxon>
        <taxon>Alphaproteobacteria</taxon>
        <taxon>Rickettsiales</taxon>
        <taxon>Candidatus Midichloriaceae</taxon>
        <taxon>Candidatus Jidaibacter</taxon>
    </lineage>
</organism>
<dbReference type="PANTHER" id="PTHR42744">
    <property type="entry name" value="BINDING-PROTEIN-DEPENDENT TRANSPORT SYSTEMS INNER MEMBRANE COMPONENT"/>
    <property type="match status" value="1"/>
</dbReference>
<keyword evidence="5" id="KW-0813">Transport</keyword>
<evidence type="ECO:0000256" key="4">
    <source>
        <dbReference type="ARBA" id="ARBA00023136"/>
    </source>
</evidence>
<feature type="transmembrane region" description="Helical" evidence="5">
    <location>
        <begin position="138"/>
        <end position="157"/>
    </location>
</feature>
<comment type="subcellular location">
    <subcellularLocation>
        <location evidence="1 5">Cell membrane</location>
        <topology evidence="1 5">Multi-pass membrane protein</topology>
    </subcellularLocation>
</comment>
<keyword evidence="4 5" id="KW-0472">Membrane</keyword>
<dbReference type="InterPro" id="IPR000515">
    <property type="entry name" value="MetI-like"/>
</dbReference>
<feature type="transmembrane region" description="Helical" evidence="5">
    <location>
        <begin position="77"/>
        <end position="98"/>
    </location>
</feature>
<comment type="similarity">
    <text evidence="5">Belongs to the binding-protein-dependent transport system permease family.</text>
</comment>
<evidence type="ECO:0000256" key="1">
    <source>
        <dbReference type="ARBA" id="ARBA00004651"/>
    </source>
</evidence>
<dbReference type="CDD" id="cd06261">
    <property type="entry name" value="TM_PBP2"/>
    <property type="match status" value="2"/>
</dbReference>
<keyword evidence="3 5" id="KW-1133">Transmembrane helix</keyword>
<dbReference type="Pfam" id="PF00528">
    <property type="entry name" value="BPD_transp_1"/>
    <property type="match status" value="2"/>
</dbReference>
<dbReference type="STRING" id="86105.NF27_FX00160"/>
<dbReference type="PATRIC" id="fig|86105.3.peg.1434"/>
<keyword evidence="8" id="KW-1185">Reference proteome</keyword>
<keyword evidence="2 5" id="KW-0812">Transmembrane</keyword>
<feature type="transmembrane region" description="Helical" evidence="5">
    <location>
        <begin position="552"/>
        <end position="571"/>
    </location>
</feature>
<evidence type="ECO:0000256" key="2">
    <source>
        <dbReference type="ARBA" id="ARBA00022692"/>
    </source>
</evidence>
<feature type="transmembrane region" description="Helical" evidence="5">
    <location>
        <begin position="24"/>
        <end position="46"/>
    </location>
</feature>
<protein>
    <recommendedName>
        <fullName evidence="6">ABC transmembrane type-1 domain-containing protein</fullName>
    </recommendedName>
</protein>
<dbReference type="Gene3D" id="1.10.3720.10">
    <property type="entry name" value="MetI-like"/>
    <property type="match status" value="2"/>
</dbReference>
<feature type="transmembrane region" description="Helical" evidence="5">
    <location>
        <begin position="192"/>
        <end position="214"/>
    </location>
</feature>
<evidence type="ECO:0000313" key="7">
    <source>
        <dbReference type="EMBL" id="KIE04755.1"/>
    </source>
</evidence>
<dbReference type="AlphaFoldDB" id="A0A0C1QXJ9"/>
<dbReference type="PANTHER" id="PTHR42744:SF1">
    <property type="entry name" value="BINDING-PROTEIN-DEPENDENT TRANSPORT SYSTEMS INNER MEMBRANE COMPONENT"/>
    <property type="match status" value="1"/>
</dbReference>
<feature type="domain" description="ABC transmembrane type-1" evidence="6">
    <location>
        <begin position="72"/>
        <end position="266"/>
    </location>
</feature>
<proteinExistence type="inferred from homology"/>
<feature type="transmembrane region" description="Helical" evidence="5">
    <location>
        <begin position="419"/>
        <end position="440"/>
    </location>
</feature>
<name>A0A0C1QXJ9_9RICK</name>
<dbReference type="PROSITE" id="PS50928">
    <property type="entry name" value="ABC_TM1"/>
    <property type="match status" value="2"/>
</dbReference>
<dbReference type="Proteomes" id="UP000031258">
    <property type="component" value="Unassembled WGS sequence"/>
</dbReference>
<dbReference type="GO" id="GO:0005886">
    <property type="term" value="C:plasma membrane"/>
    <property type="evidence" value="ECO:0007669"/>
    <property type="project" value="UniProtKB-SubCell"/>
</dbReference>
<sequence length="585" mass="65273">MLKTNKMQKSNIIFLKNTQNPVKILFLNLTALIIVLSMFFCLSLAAKGTTIDINNYETAHVSLASSNLPYYALMTSVRIFIAIIFSLIFALFIATLAAKSKKAEEIILPLLDILQSIPILGYASFAVTFFVALSPHKVLGVEMAVIFVIFTSQVWNITFSMHQSLKTVPQDIIDASIVFGLSSWQRFWLVELPFAVPGLIWNIMVSVSGSWFFIVASEAISVGNINYTLPGIGSYLGTAITQKDWHAIIYSILTTLILIILYDKLIFQPLVIWSKKFKYEMVNTQDISESWVYNILSKSVLLKILFKPCVWFIKNIFKFNFGRPIALSTSTKIIFISEKKLNNIWYGAITLLIATLACYIAAFLYNFSSFNEITYVLFLGAVTSFRIFILIFLALIILIPIGVYIGLNAKLAAKAQPIMLFLAAFPANLLFPFFVIIIINNNLNPNIWLSPLIILGAQWYILLNIIAGVSALPRELLEAASLFNIKGLIFLRKVILPSILPYIITGSLCASGGAWNASIVAEAVNWGGTTLYATGLGAYIAQNTVAGEYHNISLGVCIMCFYVMLLNKLVWRPLYKLTEKTLHLG</sequence>
<feature type="transmembrane region" description="Helical" evidence="5">
    <location>
        <begin position="344"/>
        <end position="365"/>
    </location>
</feature>
<dbReference type="GO" id="GO:0055085">
    <property type="term" value="P:transmembrane transport"/>
    <property type="evidence" value="ECO:0007669"/>
    <property type="project" value="InterPro"/>
</dbReference>
<dbReference type="SUPFAM" id="SSF161098">
    <property type="entry name" value="MetI-like"/>
    <property type="match status" value="2"/>
</dbReference>
<evidence type="ECO:0000256" key="5">
    <source>
        <dbReference type="RuleBase" id="RU363032"/>
    </source>
</evidence>
<feature type="transmembrane region" description="Helical" evidence="5">
    <location>
        <begin position="110"/>
        <end position="132"/>
    </location>
</feature>
<feature type="transmembrane region" description="Helical" evidence="5">
    <location>
        <begin position="385"/>
        <end position="407"/>
    </location>
</feature>
<dbReference type="InterPro" id="IPR035906">
    <property type="entry name" value="MetI-like_sf"/>
</dbReference>
<accession>A0A0C1QXJ9</accession>
<evidence type="ECO:0000256" key="3">
    <source>
        <dbReference type="ARBA" id="ARBA00022989"/>
    </source>
</evidence>
<feature type="transmembrane region" description="Helical" evidence="5">
    <location>
        <begin position="247"/>
        <end position="267"/>
    </location>
</feature>
<dbReference type="EMBL" id="JSWE01000146">
    <property type="protein sequence ID" value="KIE04755.1"/>
    <property type="molecule type" value="Genomic_DNA"/>
</dbReference>
<evidence type="ECO:0000313" key="8">
    <source>
        <dbReference type="Proteomes" id="UP000031258"/>
    </source>
</evidence>
<feature type="transmembrane region" description="Helical" evidence="5">
    <location>
        <begin position="452"/>
        <end position="473"/>
    </location>
</feature>
<feature type="domain" description="ABC transmembrane type-1" evidence="6">
    <location>
        <begin position="384"/>
        <end position="570"/>
    </location>
</feature>
<reference evidence="7 8" key="1">
    <citation type="submission" date="2014-11" db="EMBL/GenBank/DDBJ databases">
        <title>A Rickettsiales Symbiont of Amoebae With Ancient Features.</title>
        <authorList>
            <person name="Schulz F."/>
            <person name="Martijn J."/>
            <person name="Wascher F."/>
            <person name="Kostanjsek R."/>
            <person name="Ettema T.J."/>
            <person name="Horn M."/>
        </authorList>
    </citation>
    <scope>NUCLEOTIDE SEQUENCE [LARGE SCALE GENOMIC DNA]</scope>
    <source>
        <strain evidence="7 8">UWC36</strain>
    </source>
</reference>
<comment type="caution">
    <text evidence="7">The sequence shown here is derived from an EMBL/GenBank/DDBJ whole genome shotgun (WGS) entry which is preliminary data.</text>
</comment>
<gene>
    <name evidence="7" type="ORF">NF27_FX00160</name>
</gene>
<evidence type="ECO:0000259" key="6">
    <source>
        <dbReference type="PROSITE" id="PS50928"/>
    </source>
</evidence>